<reference evidence="7 8" key="1">
    <citation type="submission" date="2024-11" db="EMBL/GenBank/DDBJ databases">
        <authorList>
            <person name="Heng Y.C."/>
            <person name="Lim A.C.H."/>
            <person name="Lee J.K.Y."/>
            <person name="Kittelmann S."/>
        </authorList>
    </citation>
    <scope>NUCLEOTIDE SEQUENCE [LARGE SCALE GENOMIC DNA]</scope>
    <source>
        <strain evidence="7 8">WILCCON 0185</strain>
    </source>
</reference>
<dbReference type="Pfam" id="PF02906">
    <property type="entry name" value="Fe_hyd_lg_C"/>
    <property type="match status" value="1"/>
</dbReference>
<proteinExistence type="predicted"/>
<dbReference type="PANTHER" id="PTHR11615">
    <property type="entry name" value="NITRATE, FORMATE, IRON DEHYDROGENASE"/>
    <property type="match status" value="1"/>
</dbReference>
<dbReference type="InterPro" id="IPR017896">
    <property type="entry name" value="4Fe4S_Fe-S-bd"/>
</dbReference>
<dbReference type="Gene3D" id="3.30.450.20">
    <property type="entry name" value="PAS domain"/>
    <property type="match status" value="1"/>
</dbReference>
<dbReference type="PROSITE" id="PS51656">
    <property type="entry name" value="4FE4S"/>
    <property type="match status" value="1"/>
</dbReference>
<evidence type="ECO:0000256" key="2">
    <source>
        <dbReference type="ARBA" id="ARBA00022723"/>
    </source>
</evidence>
<organism evidence="7 8">
    <name type="scientific">Candidatus Clostridium stratigraminis</name>
    <dbReference type="NCBI Taxonomy" id="3381661"/>
    <lineage>
        <taxon>Bacteria</taxon>
        <taxon>Bacillati</taxon>
        <taxon>Bacillota</taxon>
        <taxon>Clostridia</taxon>
        <taxon>Eubacteriales</taxon>
        <taxon>Clostridiaceae</taxon>
        <taxon>Clostridium</taxon>
    </lineage>
</organism>
<dbReference type="PROSITE" id="PS51379">
    <property type="entry name" value="4FE4S_FER_2"/>
    <property type="match status" value="2"/>
</dbReference>
<dbReference type="Gene3D" id="1.10.15.40">
    <property type="entry name" value="Electron transport complex subunit B, putative Fe-S cluster"/>
    <property type="match status" value="1"/>
</dbReference>
<keyword evidence="8" id="KW-1185">Reference proteome</keyword>
<dbReference type="InterPro" id="IPR007202">
    <property type="entry name" value="4Fe-4S_dom"/>
</dbReference>
<comment type="caution">
    <text evidence="7">The sequence shown here is derived from an EMBL/GenBank/DDBJ whole genome shotgun (WGS) entry which is preliminary data.</text>
</comment>
<evidence type="ECO:0000256" key="1">
    <source>
        <dbReference type="ARBA" id="ARBA00022485"/>
    </source>
</evidence>
<dbReference type="InterPro" id="IPR017900">
    <property type="entry name" value="4Fe4S_Fe_S_CS"/>
</dbReference>
<keyword evidence="4" id="KW-0411">Iron-sulfur</keyword>
<evidence type="ECO:0000259" key="5">
    <source>
        <dbReference type="PROSITE" id="PS51379"/>
    </source>
</evidence>
<dbReference type="Pfam" id="PF04060">
    <property type="entry name" value="FeS"/>
    <property type="match status" value="1"/>
</dbReference>
<evidence type="ECO:0000256" key="3">
    <source>
        <dbReference type="ARBA" id="ARBA00023004"/>
    </source>
</evidence>
<evidence type="ECO:0000313" key="7">
    <source>
        <dbReference type="EMBL" id="MFL0246415.1"/>
    </source>
</evidence>
<dbReference type="InterPro" id="IPR004108">
    <property type="entry name" value="Fe_hydrogenase_lsu_C"/>
</dbReference>
<dbReference type="EMBL" id="JBJHZZ010000002">
    <property type="protein sequence ID" value="MFL0246415.1"/>
    <property type="molecule type" value="Genomic_DNA"/>
</dbReference>
<dbReference type="SMART" id="SM00091">
    <property type="entry name" value="PAS"/>
    <property type="match status" value="1"/>
</dbReference>
<protein>
    <submittedName>
        <fullName evidence="7">[Fe-Fe] hydrogenase large subunit C-terminal domain-containing protein</fullName>
    </submittedName>
</protein>
<dbReference type="Pfam" id="PF00989">
    <property type="entry name" value="PAS"/>
    <property type="match status" value="1"/>
</dbReference>
<dbReference type="RefSeq" id="WP_406768883.1">
    <property type="nucleotide sequence ID" value="NZ_JBJHZZ010000002.1"/>
</dbReference>
<keyword evidence="3" id="KW-0408">Iron</keyword>
<evidence type="ECO:0000259" key="6">
    <source>
        <dbReference type="PROSITE" id="PS51656"/>
    </source>
</evidence>
<dbReference type="InterPro" id="IPR000014">
    <property type="entry name" value="PAS"/>
</dbReference>
<dbReference type="InterPro" id="IPR035965">
    <property type="entry name" value="PAS-like_dom_sf"/>
</dbReference>
<accession>A0ABW8T1Z5</accession>
<feature type="domain" description="4Fe-4S" evidence="6">
    <location>
        <begin position="356"/>
        <end position="418"/>
    </location>
</feature>
<keyword evidence="1" id="KW-0004">4Fe-4S</keyword>
<dbReference type="SUPFAM" id="SSF55785">
    <property type="entry name" value="PYP-like sensor domain (PAS domain)"/>
    <property type="match status" value="1"/>
</dbReference>
<dbReference type="Gene3D" id="3.30.70.20">
    <property type="match status" value="1"/>
</dbReference>
<keyword evidence="2" id="KW-0479">Metal-binding</keyword>
<dbReference type="InterPro" id="IPR050340">
    <property type="entry name" value="Cytosolic_Fe-S_CAF"/>
</dbReference>
<dbReference type="Proteomes" id="UP001623591">
    <property type="component" value="Unassembled WGS sequence"/>
</dbReference>
<feature type="domain" description="4Fe-4S ferredoxin-type" evidence="5">
    <location>
        <begin position="31"/>
        <end position="60"/>
    </location>
</feature>
<evidence type="ECO:0000313" key="8">
    <source>
        <dbReference type="Proteomes" id="UP001623591"/>
    </source>
</evidence>
<gene>
    <name evidence="7" type="ORF">ACJDUG_05385</name>
</gene>
<dbReference type="Gene3D" id="3.40.950.10">
    <property type="entry name" value="Fe-only Hydrogenase (Larger Subunit), Chain L, domain 3"/>
    <property type="match status" value="1"/>
</dbReference>
<sequence length="574" mass="65201">MNTIQFKEVNCKNCYKCIRSCPVKAISLKNDHAQVIEEGCIFCGKCLQVCPQNAKSVRNDVDKVKSFVNKKLKVYASIAPSFTAAFNLSDLKQAYSVFQKLGFAYIEETAVGAAVVSNEYKKLLEKKHMRNIITTACPTVVNLIEKHYPELIDQMAPVISPMIAHAKMLKELYGSRIKVVFVGPCLSKKEEGRELHEEAVVDAVITFEELEQWIKDENLSFDTQEEAELKDVHFNFNARYYPAPGGIIKSLGNTREYKYKMLKFDGIDRCIDVLEQIKQGKVKDYFIEMNSCSGACLGGACMNSDNPGFLGLRERLLEYINKSSSKPSRLNTYETKVDLVKNFKDRSETYLIPDESIIRDILRKVGKFTKEQELNCGACGYSSCRDKAIAVYNKKAELHMCVPYMRERAESISNVIIGSTPNAIFALSEDLTIQEVNVAARKLFKLEYAELQNRNIFEVLDCIDIITVNDTKANILNSKYVYLKYDVVVEQSILYLKENNMIIIIMKDITKEEKQLEKIKKVRNETVDIAQKVIDKQMRVAQEIASLLGETTAETKVALTKLKKSIQTDMGEDK</sequence>
<dbReference type="CDD" id="cd00130">
    <property type="entry name" value="PAS"/>
    <property type="match status" value="1"/>
</dbReference>
<dbReference type="InterPro" id="IPR013767">
    <property type="entry name" value="PAS_fold"/>
</dbReference>
<dbReference type="PROSITE" id="PS00198">
    <property type="entry name" value="4FE4S_FER_1"/>
    <property type="match status" value="1"/>
</dbReference>
<dbReference type="SUPFAM" id="SSF54862">
    <property type="entry name" value="4Fe-4S ferredoxins"/>
    <property type="match status" value="1"/>
</dbReference>
<feature type="domain" description="4Fe-4S ferredoxin-type" evidence="5">
    <location>
        <begin position="2"/>
        <end position="30"/>
    </location>
</feature>
<dbReference type="SUPFAM" id="SSF53920">
    <property type="entry name" value="Fe-only hydrogenase"/>
    <property type="match status" value="1"/>
</dbReference>
<name>A0ABW8T1Z5_9CLOT</name>
<dbReference type="InterPro" id="IPR009016">
    <property type="entry name" value="Fe_hydrogenase"/>
</dbReference>
<dbReference type="Pfam" id="PF13237">
    <property type="entry name" value="Fer4_10"/>
    <property type="match status" value="1"/>
</dbReference>
<evidence type="ECO:0000256" key="4">
    <source>
        <dbReference type="ARBA" id="ARBA00023014"/>
    </source>
</evidence>